<dbReference type="Pfam" id="PF02682">
    <property type="entry name" value="CT_C_D"/>
    <property type="match status" value="1"/>
</dbReference>
<dbReference type="SMART" id="SM00796">
    <property type="entry name" value="AHS1"/>
    <property type="match status" value="1"/>
</dbReference>
<keyword evidence="6" id="KW-1185">Reference proteome</keyword>
<dbReference type="InterPro" id="IPR029000">
    <property type="entry name" value="Cyclophilin-like_dom_sf"/>
</dbReference>
<dbReference type="RefSeq" id="WP_341833398.1">
    <property type="nucleotide sequence ID" value="NZ_CBCSKY010000038.1"/>
</dbReference>
<gene>
    <name evidence="5" type="ORF">SAMN05216192_13660</name>
</gene>
<dbReference type="AlphaFoldDB" id="A0A1G9AGY2"/>
<feature type="domain" description="Carboxyltransferase" evidence="4">
    <location>
        <begin position="21"/>
        <end position="237"/>
    </location>
</feature>
<evidence type="ECO:0000256" key="3">
    <source>
        <dbReference type="ARBA" id="ARBA00022840"/>
    </source>
</evidence>
<name>A0A1G9AGY2_9BACL</name>
<dbReference type="PANTHER" id="PTHR34698:SF2">
    <property type="entry name" value="5-OXOPROLINASE SUBUNIT B"/>
    <property type="match status" value="1"/>
</dbReference>
<keyword evidence="3" id="KW-0067">ATP-binding</keyword>
<keyword evidence="2" id="KW-0378">Hydrolase</keyword>
<dbReference type="STRING" id="1174501.SAMN05216192_13660"/>
<evidence type="ECO:0000256" key="2">
    <source>
        <dbReference type="ARBA" id="ARBA00022801"/>
    </source>
</evidence>
<evidence type="ECO:0000313" key="6">
    <source>
        <dbReference type="Proteomes" id="UP000199050"/>
    </source>
</evidence>
<protein>
    <submittedName>
        <fullName evidence="5">Inhibitor of KinA</fullName>
    </submittedName>
</protein>
<dbReference type="PANTHER" id="PTHR34698">
    <property type="entry name" value="5-OXOPROLINASE SUBUNIT B"/>
    <property type="match status" value="1"/>
</dbReference>
<organism evidence="5 6">
    <name type="scientific">Paenibacillus typhae</name>
    <dbReference type="NCBI Taxonomy" id="1174501"/>
    <lineage>
        <taxon>Bacteria</taxon>
        <taxon>Bacillati</taxon>
        <taxon>Bacillota</taxon>
        <taxon>Bacilli</taxon>
        <taxon>Bacillales</taxon>
        <taxon>Paenibacillaceae</taxon>
        <taxon>Paenibacillus</taxon>
    </lineage>
</organism>
<accession>A0A1G9AGY2</accession>
<dbReference type="NCBIfam" id="TIGR00370">
    <property type="entry name" value="5-oxoprolinase subunit PxpB"/>
    <property type="match status" value="1"/>
</dbReference>
<evidence type="ECO:0000313" key="5">
    <source>
        <dbReference type="EMBL" id="SDK26626.1"/>
    </source>
</evidence>
<dbReference type="Gene3D" id="3.30.1360.40">
    <property type="match status" value="1"/>
</dbReference>
<reference evidence="6" key="1">
    <citation type="submission" date="2016-10" db="EMBL/GenBank/DDBJ databases">
        <authorList>
            <person name="Varghese N."/>
            <person name="Submissions S."/>
        </authorList>
    </citation>
    <scope>NUCLEOTIDE SEQUENCE [LARGE SCALE GENOMIC DNA]</scope>
    <source>
        <strain evidence="6">CGMCC 1.11012</strain>
    </source>
</reference>
<dbReference type="InterPro" id="IPR010016">
    <property type="entry name" value="PxpB"/>
</dbReference>
<sequence>MENEAEDQVLYMQKHTNEGLPRIIPLGDSAVSVIFEAAISPQTHRRVRAVCSRLFSAPFTGMIEFVPSFHSVAVYYDGPAVLRAYPQYISEGEEYYPFPIVAALLEEMLQLAEEQAGPVPRVVSIPVFYGGETGPDLEFVAQHNGLSVQEVIDIHSSADYLVYMLGFAPGFPYLGGLSPSLSTPRRPSPRLAIPAGSVGIAGDQTGVYPLETPGGWQLIGRTPVALFRPDAVPPVRLQAGDLVRFYPVSFSEFLAWKGDRL</sequence>
<dbReference type="InterPro" id="IPR003833">
    <property type="entry name" value="CT_C_D"/>
</dbReference>
<dbReference type="SUPFAM" id="SSF50891">
    <property type="entry name" value="Cyclophilin-like"/>
    <property type="match status" value="1"/>
</dbReference>
<evidence type="ECO:0000256" key="1">
    <source>
        <dbReference type="ARBA" id="ARBA00022741"/>
    </source>
</evidence>
<dbReference type="GO" id="GO:0005524">
    <property type="term" value="F:ATP binding"/>
    <property type="evidence" value="ECO:0007669"/>
    <property type="project" value="UniProtKB-KW"/>
</dbReference>
<dbReference type="EMBL" id="FNDX01000036">
    <property type="protein sequence ID" value="SDK26626.1"/>
    <property type="molecule type" value="Genomic_DNA"/>
</dbReference>
<dbReference type="GO" id="GO:0016787">
    <property type="term" value="F:hydrolase activity"/>
    <property type="evidence" value="ECO:0007669"/>
    <property type="project" value="UniProtKB-KW"/>
</dbReference>
<keyword evidence="1" id="KW-0547">Nucleotide-binding</keyword>
<evidence type="ECO:0000259" key="4">
    <source>
        <dbReference type="SMART" id="SM00796"/>
    </source>
</evidence>
<dbReference type="Gene3D" id="2.40.100.10">
    <property type="entry name" value="Cyclophilin-like"/>
    <property type="match status" value="1"/>
</dbReference>
<proteinExistence type="predicted"/>
<dbReference type="Proteomes" id="UP000199050">
    <property type="component" value="Unassembled WGS sequence"/>
</dbReference>
<dbReference type="SUPFAM" id="SSF160467">
    <property type="entry name" value="PH0987 N-terminal domain-like"/>
    <property type="match status" value="1"/>
</dbReference>